<dbReference type="Gene3D" id="3.40.1350.10">
    <property type="match status" value="1"/>
</dbReference>
<dbReference type="FunCoup" id="E6W6J3">
    <property type="interactions" value="256"/>
</dbReference>
<keyword evidence="3" id="KW-1185">Reference proteome</keyword>
<evidence type="ECO:0000256" key="1">
    <source>
        <dbReference type="ARBA" id="ARBA00006738"/>
    </source>
</evidence>
<dbReference type="InterPro" id="IPR003509">
    <property type="entry name" value="UPF0102_YraN-like"/>
</dbReference>
<dbReference type="PANTHER" id="PTHR34039">
    <property type="entry name" value="UPF0102 PROTEIN YRAN"/>
    <property type="match status" value="1"/>
</dbReference>
<proteinExistence type="inferred from homology"/>
<dbReference type="PANTHER" id="PTHR34039:SF1">
    <property type="entry name" value="UPF0102 PROTEIN YRAN"/>
    <property type="match status" value="1"/>
</dbReference>
<dbReference type="InParanoid" id="E6W6J3"/>
<protein>
    <submittedName>
        <fullName evidence="2">Uncharacterized protein family UPF0102</fullName>
    </submittedName>
</protein>
<evidence type="ECO:0000313" key="3">
    <source>
        <dbReference type="Proteomes" id="UP000002572"/>
    </source>
</evidence>
<dbReference type="EMBL" id="CP002432">
    <property type="protein sequence ID" value="ADU67328.1"/>
    <property type="molecule type" value="Genomic_DNA"/>
</dbReference>
<dbReference type="Proteomes" id="UP000002572">
    <property type="component" value="Chromosome"/>
</dbReference>
<dbReference type="STRING" id="653733.Selin_2617"/>
<dbReference type="NCBIfam" id="TIGR00252">
    <property type="entry name" value="YraN family protein"/>
    <property type="match status" value="1"/>
</dbReference>
<dbReference type="InterPro" id="IPR011335">
    <property type="entry name" value="Restrct_endonuc-II-like"/>
</dbReference>
<dbReference type="GO" id="GO:0003676">
    <property type="term" value="F:nucleic acid binding"/>
    <property type="evidence" value="ECO:0007669"/>
    <property type="project" value="InterPro"/>
</dbReference>
<dbReference type="HOGENOM" id="CLU_115353_1_2_0"/>
<sequence>MASGYLRNQGFVIRATNYRTRSGEIDIVALDEMTLVFVEVRFRSHPATLAEYTVDRTKQRKLWKTAAHYLRQHPWDGDVRFDVIAINGAALEHYQDAFRGNE</sequence>
<dbReference type="KEGG" id="din:Selin_2617"/>
<dbReference type="eggNOG" id="COG0792">
    <property type="taxonomic scope" value="Bacteria"/>
</dbReference>
<dbReference type="Pfam" id="PF02021">
    <property type="entry name" value="UPF0102"/>
    <property type="match status" value="1"/>
</dbReference>
<evidence type="ECO:0000313" key="2">
    <source>
        <dbReference type="EMBL" id="ADU67328.1"/>
    </source>
</evidence>
<organism evidence="2 3">
    <name type="scientific">Desulfurispirillum indicum (strain ATCC BAA-1389 / DSM 22839 / S5)</name>
    <dbReference type="NCBI Taxonomy" id="653733"/>
    <lineage>
        <taxon>Bacteria</taxon>
        <taxon>Pseudomonadati</taxon>
        <taxon>Chrysiogenota</taxon>
        <taxon>Chrysiogenia</taxon>
        <taxon>Chrysiogenales</taxon>
        <taxon>Chrysiogenaceae</taxon>
        <taxon>Desulfurispirillum</taxon>
    </lineage>
</organism>
<dbReference type="AlphaFoldDB" id="E6W6J3"/>
<comment type="similarity">
    <text evidence="1">Belongs to the UPF0102 family.</text>
</comment>
<dbReference type="InterPro" id="IPR011856">
    <property type="entry name" value="tRNA_endonuc-like_dom_sf"/>
</dbReference>
<name>E6W6J3_DESIS</name>
<reference evidence="2 3" key="1">
    <citation type="submission" date="2010-12" db="EMBL/GenBank/DDBJ databases">
        <title>Complete sequence of Desulfurispirillum indicum S5.</title>
        <authorList>
            <consortium name="US DOE Joint Genome Institute"/>
            <person name="Lucas S."/>
            <person name="Copeland A."/>
            <person name="Lapidus A."/>
            <person name="Cheng J.-F."/>
            <person name="Goodwin L."/>
            <person name="Pitluck S."/>
            <person name="Chertkov O."/>
            <person name="Held B."/>
            <person name="Detter J.C."/>
            <person name="Han C."/>
            <person name="Tapia R."/>
            <person name="Land M."/>
            <person name="Hauser L."/>
            <person name="Kyrpides N."/>
            <person name="Ivanova N."/>
            <person name="Mikhailova N."/>
            <person name="Haggblom M."/>
            <person name="Rauschenbach I."/>
            <person name="Bini E."/>
            <person name="Woyke T."/>
        </authorList>
    </citation>
    <scope>NUCLEOTIDE SEQUENCE [LARGE SCALE GENOMIC DNA]</scope>
    <source>
        <strain evidence="3">ATCC BAA-1389 / DSM 22839 / S5</strain>
    </source>
</reference>
<gene>
    <name evidence="2" type="ordered locus">Selin_2617</name>
</gene>
<dbReference type="SUPFAM" id="SSF52980">
    <property type="entry name" value="Restriction endonuclease-like"/>
    <property type="match status" value="1"/>
</dbReference>
<dbReference type="NCBIfam" id="NF009150">
    <property type="entry name" value="PRK12497.1-3"/>
    <property type="match status" value="1"/>
</dbReference>
<accession>E6W6J3</accession>